<feature type="domain" description="PIR2-like helical" evidence="3">
    <location>
        <begin position="67"/>
        <end position="194"/>
    </location>
</feature>
<feature type="compositionally biased region" description="Low complexity" evidence="1">
    <location>
        <begin position="35"/>
        <end position="44"/>
    </location>
</feature>
<proteinExistence type="predicted"/>
<evidence type="ECO:0000313" key="5">
    <source>
        <dbReference type="Proteomes" id="UP000823388"/>
    </source>
</evidence>
<sequence length="419" mass="45299">MAGRRHNRFRGRRAQATVKPAEDSLTKTAPPSSPSPSGGSSDADAANDDEAWTPSDMRAMRRQLLDIIHRFYLDAISRLPPAELRRTAGLARGLLVGGHCFGPLHPIHNIVVNSVWYTAALPLRRPASTDNNETDGGDEVHALLSTDGIARVCHRSLNGLVAALRHLCPSLSTGEALWNLFSAGADLTAAIALANGTSKSSAVRVIASQGHDAFNVAADAARHPSPTTFTEFLSSVLPAVNGKHNVVQLLIMKNVLATRHINYLSSVLVAALPHEPPKAPLLLSPQVIDRIASQKKQIKDAGKQVNNAVNMALQEYISRSDEQLTLHSVCGVSLLKEGLNDCYHINFLAYDKDSGSAAGAPVLFFTEAVILSSDETNIRLCIPVDLVTDIGERSRSHVIGKERESNHGFRNEKEIWNLK</sequence>
<reference evidence="4" key="1">
    <citation type="submission" date="2020-05" db="EMBL/GenBank/DDBJ databases">
        <title>WGS assembly of Panicum virgatum.</title>
        <authorList>
            <person name="Lovell J.T."/>
            <person name="Jenkins J."/>
            <person name="Shu S."/>
            <person name="Juenger T.E."/>
            <person name="Schmutz J."/>
        </authorList>
    </citation>
    <scope>NUCLEOTIDE SEQUENCE</scope>
    <source>
        <strain evidence="4">AP13</strain>
    </source>
</reference>
<dbReference type="Proteomes" id="UP000823388">
    <property type="component" value="Chromosome 9K"/>
</dbReference>
<evidence type="ECO:0000256" key="1">
    <source>
        <dbReference type="SAM" id="MobiDB-lite"/>
    </source>
</evidence>
<feature type="compositionally biased region" description="Basic residues" evidence="1">
    <location>
        <begin position="1"/>
        <end position="13"/>
    </location>
</feature>
<dbReference type="AlphaFoldDB" id="A0A8T0P4Z5"/>
<protein>
    <submittedName>
        <fullName evidence="4">Uncharacterized protein</fullName>
    </submittedName>
</protein>
<dbReference type="Pfam" id="PF12274">
    <property type="entry name" value="DUF3615"/>
    <property type="match status" value="1"/>
</dbReference>
<dbReference type="InterPro" id="IPR046527">
    <property type="entry name" value="PIR2-like_helical"/>
</dbReference>
<accession>A0A8T0P4Z5</accession>
<gene>
    <name evidence="4" type="ORF">PVAP13_9KG613900</name>
</gene>
<dbReference type="InterPro" id="IPR022059">
    <property type="entry name" value="DUF3615"/>
</dbReference>
<dbReference type="Pfam" id="PF20235">
    <property type="entry name" value="PIR2-like_helical"/>
    <property type="match status" value="1"/>
</dbReference>
<evidence type="ECO:0000259" key="2">
    <source>
        <dbReference type="Pfam" id="PF12274"/>
    </source>
</evidence>
<evidence type="ECO:0000259" key="3">
    <source>
        <dbReference type="Pfam" id="PF20235"/>
    </source>
</evidence>
<dbReference type="EMBL" id="CM029053">
    <property type="protein sequence ID" value="KAG2554376.1"/>
    <property type="molecule type" value="Genomic_DNA"/>
</dbReference>
<dbReference type="PANTHER" id="PTHR33120:SF44">
    <property type="entry name" value="PIR2-LIKE HELICAL DOMAIN-CONTAINING PROTEIN"/>
    <property type="match status" value="1"/>
</dbReference>
<evidence type="ECO:0000313" key="4">
    <source>
        <dbReference type="EMBL" id="KAG2554376.1"/>
    </source>
</evidence>
<organism evidence="4 5">
    <name type="scientific">Panicum virgatum</name>
    <name type="common">Blackwell switchgrass</name>
    <dbReference type="NCBI Taxonomy" id="38727"/>
    <lineage>
        <taxon>Eukaryota</taxon>
        <taxon>Viridiplantae</taxon>
        <taxon>Streptophyta</taxon>
        <taxon>Embryophyta</taxon>
        <taxon>Tracheophyta</taxon>
        <taxon>Spermatophyta</taxon>
        <taxon>Magnoliopsida</taxon>
        <taxon>Liliopsida</taxon>
        <taxon>Poales</taxon>
        <taxon>Poaceae</taxon>
        <taxon>PACMAD clade</taxon>
        <taxon>Panicoideae</taxon>
        <taxon>Panicodae</taxon>
        <taxon>Paniceae</taxon>
        <taxon>Panicinae</taxon>
        <taxon>Panicum</taxon>
        <taxon>Panicum sect. Hiantes</taxon>
    </lineage>
</organism>
<name>A0A8T0P4Z5_PANVG</name>
<feature type="region of interest" description="Disordered" evidence="1">
    <location>
        <begin position="1"/>
        <end position="54"/>
    </location>
</feature>
<dbReference type="PANTHER" id="PTHR33120">
    <property type="entry name" value="EXPRESSED PROTEIN-RELATED"/>
    <property type="match status" value="1"/>
</dbReference>
<feature type="domain" description="DUF3615" evidence="2">
    <location>
        <begin position="309"/>
        <end position="393"/>
    </location>
</feature>
<comment type="caution">
    <text evidence="4">The sequence shown here is derived from an EMBL/GenBank/DDBJ whole genome shotgun (WGS) entry which is preliminary data.</text>
</comment>
<keyword evidence="5" id="KW-1185">Reference proteome</keyword>